<evidence type="ECO:0000256" key="1">
    <source>
        <dbReference type="SAM" id="MobiDB-lite"/>
    </source>
</evidence>
<feature type="region of interest" description="Disordered" evidence="1">
    <location>
        <begin position="112"/>
        <end position="183"/>
    </location>
</feature>
<dbReference type="AlphaFoldDB" id="A0A5C3KM34"/>
<dbReference type="Proteomes" id="UP000307440">
    <property type="component" value="Unassembled WGS sequence"/>
</dbReference>
<dbReference type="EMBL" id="ML210269">
    <property type="protein sequence ID" value="TFK21400.1"/>
    <property type="molecule type" value="Genomic_DNA"/>
</dbReference>
<dbReference type="OrthoDB" id="3267855at2759"/>
<organism evidence="2 3">
    <name type="scientific">Coprinopsis marcescibilis</name>
    <name type="common">Agaric fungus</name>
    <name type="synonym">Psathyrella marcescibilis</name>
    <dbReference type="NCBI Taxonomy" id="230819"/>
    <lineage>
        <taxon>Eukaryota</taxon>
        <taxon>Fungi</taxon>
        <taxon>Dikarya</taxon>
        <taxon>Basidiomycota</taxon>
        <taxon>Agaricomycotina</taxon>
        <taxon>Agaricomycetes</taxon>
        <taxon>Agaricomycetidae</taxon>
        <taxon>Agaricales</taxon>
        <taxon>Agaricineae</taxon>
        <taxon>Psathyrellaceae</taxon>
        <taxon>Coprinopsis</taxon>
    </lineage>
</organism>
<keyword evidence="3" id="KW-1185">Reference proteome</keyword>
<proteinExistence type="predicted"/>
<reference evidence="2 3" key="1">
    <citation type="journal article" date="2019" name="Nat. Ecol. Evol.">
        <title>Megaphylogeny resolves global patterns of mushroom evolution.</title>
        <authorList>
            <person name="Varga T."/>
            <person name="Krizsan K."/>
            <person name="Foldi C."/>
            <person name="Dima B."/>
            <person name="Sanchez-Garcia M."/>
            <person name="Sanchez-Ramirez S."/>
            <person name="Szollosi G.J."/>
            <person name="Szarkandi J.G."/>
            <person name="Papp V."/>
            <person name="Albert L."/>
            <person name="Andreopoulos W."/>
            <person name="Angelini C."/>
            <person name="Antonin V."/>
            <person name="Barry K.W."/>
            <person name="Bougher N.L."/>
            <person name="Buchanan P."/>
            <person name="Buyck B."/>
            <person name="Bense V."/>
            <person name="Catcheside P."/>
            <person name="Chovatia M."/>
            <person name="Cooper J."/>
            <person name="Damon W."/>
            <person name="Desjardin D."/>
            <person name="Finy P."/>
            <person name="Geml J."/>
            <person name="Haridas S."/>
            <person name="Hughes K."/>
            <person name="Justo A."/>
            <person name="Karasinski D."/>
            <person name="Kautmanova I."/>
            <person name="Kiss B."/>
            <person name="Kocsube S."/>
            <person name="Kotiranta H."/>
            <person name="LaButti K.M."/>
            <person name="Lechner B.E."/>
            <person name="Liimatainen K."/>
            <person name="Lipzen A."/>
            <person name="Lukacs Z."/>
            <person name="Mihaltcheva S."/>
            <person name="Morgado L.N."/>
            <person name="Niskanen T."/>
            <person name="Noordeloos M.E."/>
            <person name="Ohm R.A."/>
            <person name="Ortiz-Santana B."/>
            <person name="Ovrebo C."/>
            <person name="Racz N."/>
            <person name="Riley R."/>
            <person name="Savchenko A."/>
            <person name="Shiryaev A."/>
            <person name="Soop K."/>
            <person name="Spirin V."/>
            <person name="Szebenyi C."/>
            <person name="Tomsovsky M."/>
            <person name="Tulloss R.E."/>
            <person name="Uehling J."/>
            <person name="Grigoriev I.V."/>
            <person name="Vagvolgyi C."/>
            <person name="Papp T."/>
            <person name="Martin F.M."/>
            <person name="Miettinen O."/>
            <person name="Hibbett D.S."/>
            <person name="Nagy L.G."/>
        </authorList>
    </citation>
    <scope>NUCLEOTIDE SEQUENCE [LARGE SCALE GENOMIC DNA]</scope>
    <source>
        <strain evidence="2 3">CBS 121175</strain>
    </source>
</reference>
<protein>
    <submittedName>
        <fullName evidence="2">Uncharacterized protein</fullName>
    </submittedName>
</protein>
<evidence type="ECO:0000313" key="2">
    <source>
        <dbReference type="EMBL" id="TFK21400.1"/>
    </source>
</evidence>
<sequence length="183" mass="19843">MVLNFKTSYGLAAFFQRLLNGLKIPLSGFLTARFLLRLRIWKRRTSQLKKPSAIQSMQTDDFVDRNYVAPNSARGGSNSTHMQSLPFPVSVAGSIETATISVLVELGGDIGLPDGADPVPEEPEPGLSTMHPAHPSSRIASSSHASTSYRPGDLESSMPTSIPWSAGGTMRNRTRPLSPRHNL</sequence>
<name>A0A5C3KM34_COPMA</name>
<accession>A0A5C3KM34</accession>
<feature type="compositionally biased region" description="Low complexity" evidence="1">
    <location>
        <begin position="131"/>
        <end position="151"/>
    </location>
</feature>
<evidence type="ECO:0000313" key="3">
    <source>
        <dbReference type="Proteomes" id="UP000307440"/>
    </source>
</evidence>
<gene>
    <name evidence="2" type="ORF">FA15DRAFT_81095</name>
</gene>